<evidence type="ECO:0000256" key="2">
    <source>
        <dbReference type="ARBA" id="ARBA00022527"/>
    </source>
</evidence>
<sequence>MIYCLNSHCRDQINPDTSKYCQSCGAALLLRNRYRAIKYIGGGGFGRTYQAVDLDCMNALCVVKQFSPSSDIQAAPIALRKATEMFNQEAMRLLQLGEHPQIPRLLAFFEQDKQLYLVQEFINGLDLQQELTILGAFNEQKIRQLLTDLLPVLKFIHARGVIHRDIKPGNIMRRHTAQNRAIGRLMLIDFGVSKLATGTVGGVGTTVGTAGYTPLEQMRGQAFPASDLYSLGVTCVCLLTQHLPKVDGSGDVYDARQCRWLWRDFLPQGAVVSQELGQVLDKLLQDLPKDRYQSADDVLKDLKARPSVLNPTIPVSAFVPSLANGDKSLKPVLVEGLQGDTEVVVSEEFLTSIPQQLEISPVAEVRGNYRKLSQLLAARRWKEADFETRVILLQVAERTAEGWIRAEDFKKFPCEDLCTIDRLWQEYSNGRFGYSVQKQVWESIGGKIDIDYTIWCRFGDRLGWRRDGNWLNYSDLTFDTDTAPLGHLPAGGVDGIVLGKWDLVGSALASRLVECQHVKLTQR</sequence>
<accession>A0A6J4I6L9</accession>
<protein>
    <recommendedName>
        <fullName evidence="1">non-specific serine/threonine protein kinase</fullName>
        <ecNumber evidence="1">2.7.11.1</ecNumber>
    </recommendedName>
</protein>
<dbReference type="AlphaFoldDB" id="A0A6J4I6L9"/>
<dbReference type="PROSITE" id="PS50011">
    <property type="entry name" value="PROTEIN_KINASE_DOM"/>
    <property type="match status" value="1"/>
</dbReference>
<dbReference type="GO" id="GO:0005524">
    <property type="term" value="F:ATP binding"/>
    <property type="evidence" value="ECO:0007669"/>
    <property type="project" value="UniProtKB-UniRule"/>
</dbReference>
<comment type="catalytic activity">
    <reaction evidence="8">
        <text>L-seryl-[protein] + ATP = O-phospho-L-seryl-[protein] + ADP + H(+)</text>
        <dbReference type="Rhea" id="RHEA:17989"/>
        <dbReference type="Rhea" id="RHEA-COMP:9863"/>
        <dbReference type="Rhea" id="RHEA-COMP:11604"/>
        <dbReference type="ChEBI" id="CHEBI:15378"/>
        <dbReference type="ChEBI" id="CHEBI:29999"/>
        <dbReference type="ChEBI" id="CHEBI:30616"/>
        <dbReference type="ChEBI" id="CHEBI:83421"/>
        <dbReference type="ChEBI" id="CHEBI:456216"/>
        <dbReference type="EC" id="2.7.11.1"/>
    </reaction>
</comment>
<dbReference type="Pfam" id="PF00069">
    <property type="entry name" value="Pkinase"/>
    <property type="match status" value="1"/>
</dbReference>
<dbReference type="NCBIfam" id="NF045510">
    <property type="entry name" value="4Cys_prefix_kin"/>
    <property type="match status" value="1"/>
</dbReference>
<feature type="binding site" evidence="9">
    <location>
        <position position="64"/>
    </location>
    <ligand>
        <name>ATP</name>
        <dbReference type="ChEBI" id="CHEBI:30616"/>
    </ligand>
</feature>
<evidence type="ECO:0000256" key="3">
    <source>
        <dbReference type="ARBA" id="ARBA00022679"/>
    </source>
</evidence>
<dbReference type="EMBL" id="CADCTM010000251">
    <property type="protein sequence ID" value="CAA9244092.1"/>
    <property type="molecule type" value="Genomic_DNA"/>
</dbReference>
<keyword evidence="2" id="KW-0723">Serine/threonine-protein kinase</keyword>
<gene>
    <name evidence="11" type="ORF">AVDCRST_MAG92-1702</name>
</gene>
<dbReference type="SMART" id="SM00220">
    <property type="entry name" value="S_TKc"/>
    <property type="match status" value="1"/>
</dbReference>
<dbReference type="GO" id="GO:0004674">
    <property type="term" value="F:protein serine/threonine kinase activity"/>
    <property type="evidence" value="ECO:0007669"/>
    <property type="project" value="UniProtKB-KW"/>
</dbReference>
<comment type="catalytic activity">
    <reaction evidence="7">
        <text>L-threonyl-[protein] + ATP = O-phospho-L-threonyl-[protein] + ADP + H(+)</text>
        <dbReference type="Rhea" id="RHEA:46608"/>
        <dbReference type="Rhea" id="RHEA-COMP:11060"/>
        <dbReference type="Rhea" id="RHEA-COMP:11605"/>
        <dbReference type="ChEBI" id="CHEBI:15378"/>
        <dbReference type="ChEBI" id="CHEBI:30013"/>
        <dbReference type="ChEBI" id="CHEBI:30616"/>
        <dbReference type="ChEBI" id="CHEBI:61977"/>
        <dbReference type="ChEBI" id="CHEBI:456216"/>
        <dbReference type="EC" id="2.7.11.1"/>
    </reaction>
</comment>
<dbReference type="InterPro" id="IPR011009">
    <property type="entry name" value="Kinase-like_dom_sf"/>
</dbReference>
<evidence type="ECO:0000256" key="1">
    <source>
        <dbReference type="ARBA" id="ARBA00012513"/>
    </source>
</evidence>
<dbReference type="CDD" id="cd16383">
    <property type="entry name" value="GUN4"/>
    <property type="match status" value="1"/>
</dbReference>
<evidence type="ECO:0000256" key="8">
    <source>
        <dbReference type="ARBA" id="ARBA00048679"/>
    </source>
</evidence>
<keyword evidence="3" id="KW-0808">Transferase</keyword>
<evidence type="ECO:0000256" key="7">
    <source>
        <dbReference type="ARBA" id="ARBA00047899"/>
    </source>
</evidence>
<evidence type="ECO:0000256" key="4">
    <source>
        <dbReference type="ARBA" id="ARBA00022741"/>
    </source>
</evidence>
<dbReference type="PANTHER" id="PTHR24363:SF0">
    <property type="entry name" value="SERINE_THREONINE KINASE LIKE DOMAIN CONTAINING 1"/>
    <property type="match status" value="1"/>
</dbReference>
<evidence type="ECO:0000256" key="9">
    <source>
        <dbReference type="PROSITE-ProRule" id="PRU10141"/>
    </source>
</evidence>
<dbReference type="PROSITE" id="PS00107">
    <property type="entry name" value="PROTEIN_KINASE_ATP"/>
    <property type="match status" value="1"/>
</dbReference>
<evidence type="ECO:0000256" key="5">
    <source>
        <dbReference type="ARBA" id="ARBA00022777"/>
    </source>
</evidence>
<dbReference type="InterPro" id="IPR008629">
    <property type="entry name" value="GUN4-like"/>
</dbReference>
<dbReference type="Gene3D" id="1.25.40.620">
    <property type="match status" value="1"/>
</dbReference>
<name>A0A6J4I6L9_9CYAN</name>
<proteinExistence type="predicted"/>
<keyword evidence="6 9" id="KW-0067">ATP-binding</keyword>
<feature type="domain" description="Protein kinase" evidence="10">
    <location>
        <begin position="34"/>
        <end position="313"/>
    </location>
</feature>
<dbReference type="SUPFAM" id="SSF140869">
    <property type="entry name" value="GUN4-like"/>
    <property type="match status" value="1"/>
</dbReference>
<dbReference type="EC" id="2.7.11.1" evidence="1"/>
<reference evidence="11" key="1">
    <citation type="submission" date="2020-02" db="EMBL/GenBank/DDBJ databases">
        <authorList>
            <person name="Meier V. D."/>
        </authorList>
    </citation>
    <scope>NUCLEOTIDE SEQUENCE</scope>
    <source>
        <strain evidence="11">AVDCRST_MAG92</strain>
    </source>
</reference>
<dbReference type="Pfam" id="PF05419">
    <property type="entry name" value="GUN4"/>
    <property type="match status" value="1"/>
</dbReference>
<dbReference type="Gene3D" id="1.10.10.1770">
    <property type="entry name" value="Gun4-like"/>
    <property type="match status" value="1"/>
</dbReference>
<keyword evidence="4 9" id="KW-0547">Nucleotide-binding</keyword>
<dbReference type="CDD" id="cd14014">
    <property type="entry name" value="STKc_PknB_like"/>
    <property type="match status" value="1"/>
</dbReference>
<dbReference type="InterPro" id="IPR000719">
    <property type="entry name" value="Prot_kinase_dom"/>
</dbReference>
<evidence type="ECO:0000256" key="6">
    <source>
        <dbReference type="ARBA" id="ARBA00022840"/>
    </source>
</evidence>
<dbReference type="SUPFAM" id="SSF56112">
    <property type="entry name" value="Protein kinase-like (PK-like)"/>
    <property type="match status" value="1"/>
</dbReference>
<keyword evidence="5 11" id="KW-0418">Kinase</keyword>
<evidence type="ECO:0000259" key="10">
    <source>
        <dbReference type="PROSITE" id="PS50011"/>
    </source>
</evidence>
<dbReference type="InterPro" id="IPR037215">
    <property type="entry name" value="GUN4-like_sf"/>
</dbReference>
<organism evidence="11">
    <name type="scientific">uncultured Coleofasciculus sp</name>
    <dbReference type="NCBI Taxonomy" id="1267456"/>
    <lineage>
        <taxon>Bacteria</taxon>
        <taxon>Bacillati</taxon>
        <taxon>Cyanobacteriota</taxon>
        <taxon>Cyanophyceae</taxon>
        <taxon>Coleofasciculales</taxon>
        <taxon>Coleofasciculaceae</taxon>
        <taxon>Coleofasciculus</taxon>
        <taxon>environmental samples</taxon>
    </lineage>
</organism>
<evidence type="ECO:0000313" key="11">
    <source>
        <dbReference type="EMBL" id="CAA9244092.1"/>
    </source>
</evidence>
<dbReference type="PANTHER" id="PTHR24363">
    <property type="entry name" value="SERINE/THREONINE PROTEIN KINASE"/>
    <property type="match status" value="1"/>
</dbReference>
<dbReference type="InterPro" id="IPR017441">
    <property type="entry name" value="Protein_kinase_ATP_BS"/>
</dbReference>
<dbReference type="Gene3D" id="1.10.510.10">
    <property type="entry name" value="Transferase(Phosphotransferase) domain 1"/>
    <property type="match status" value="1"/>
</dbReference>